<dbReference type="EMBL" id="CP051167">
    <property type="protein sequence ID" value="QIZ73930.1"/>
    <property type="molecule type" value="Genomic_DNA"/>
</dbReference>
<accession>A0A6H1U6Z5</accession>
<dbReference type="KEGG" id="oxy:HCG48_24405"/>
<dbReference type="PANTHER" id="PTHR43190">
    <property type="entry name" value="N-ACETYL-D-GLUCOSAMINE KINASE"/>
    <property type="match status" value="1"/>
</dbReference>
<gene>
    <name evidence="2" type="ORF">HCG48_24405</name>
</gene>
<reference evidence="2 3" key="1">
    <citation type="submission" date="2020-04" db="EMBL/GenBank/DDBJ databases">
        <authorList>
            <person name="Basu S."/>
            <person name="Maruthanayagam V."/>
            <person name="Chakraborty S."/>
            <person name="Pramanik A."/>
            <person name="Mukherjee J."/>
            <person name="Brink B."/>
        </authorList>
    </citation>
    <scope>NUCLEOTIDE SEQUENCE [LARGE SCALE GENOMIC DNA]</scope>
    <source>
        <strain evidence="2 3">AP17</strain>
    </source>
</reference>
<feature type="domain" description="ATPase BadF/BadG/BcrA/BcrD type" evidence="1">
    <location>
        <begin position="2"/>
        <end position="305"/>
    </location>
</feature>
<dbReference type="SUPFAM" id="SSF53067">
    <property type="entry name" value="Actin-like ATPase domain"/>
    <property type="match status" value="2"/>
</dbReference>
<name>A0A6H1U6Z5_9CYAN</name>
<dbReference type="InterPro" id="IPR052519">
    <property type="entry name" value="Euk-type_GlcNAc_Kinase"/>
</dbReference>
<dbReference type="PANTHER" id="PTHR43190:SF3">
    <property type="entry name" value="N-ACETYL-D-GLUCOSAMINE KINASE"/>
    <property type="match status" value="1"/>
</dbReference>
<keyword evidence="3" id="KW-1185">Reference proteome</keyword>
<dbReference type="Gene3D" id="3.30.420.40">
    <property type="match status" value="2"/>
</dbReference>
<dbReference type="Pfam" id="PF01869">
    <property type="entry name" value="BcrAD_BadFG"/>
    <property type="match status" value="1"/>
</dbReference>
<evidence type="ECO:0000313" key="2">
    <source>
        <dbReference type="EMBL" id="QIZ73930.1"/>
    </source>
</evidence>
<protein>
    <submittedName>
        <fullName evidence="2">ATPase</fullName>
    </submittedName>
</protein>
<dbReference type="InterPro" id="IPR002731">
    <property type="entry name" value="ATPase_BadF"/>
</dbReference>
<sequence length="308" mass="32275">MLGVDGGGTKTACVAIAPSGEILGRGEGGPSNYQSVGVEAAEAAIAHAISGALAGVFEGRIGAIGLGLAGVGRSRDLEVIRASVDRLQQRPEFGDRWQLSPDKIAIAHDCAIALTGGVGANVGVATIAGTGAIAYGRNRHGATRRSSGWGYLLGDEGSAYWIALAGLRAAVRAEDGRSPATALTEAFRQHLELDNLQSLIELVYRRGLTVKEIAAHAAIVDRCARNGDAIALDILDRAADELLLATRAVFAPLFNPDEPFEVVTIGGAWKSQILRDRFCQNLHQIAPFASVIWPRHEPAYGAALLVLS</sequence>
<dbReference type="CDD" id="cd24007">
    <property type="entry name" value="ASKHA_NBD_eukNAGK-like"/>
    <property type="match status" value="1"/>
</dbReference>
<organism evidence="2 3">
    <name type="scientific">Oxynema aestuarii AP17</name>
    <dbReference type="NCBI Taxonomy" id="2064643"/>
    <lineage>
        <taxon>Bacteria</taxon>
        <taxon>Bacillati</taxon>
        <taxon>Cyanobacteriota</taxon>
        <taxon>Cyanophyceae</taxon>
        <taxon>Oscillatoriophycideae</taxon>
        <taxon>Oscillatoriales</taxon>
        <taxon>Oscillatoriaceae</taxon>
        <taxon>Oxynema</taxon>
        <taxon>Oxynema aestuarii</taxon>
    </lineage>
</organism>
<evidence type="ECO:0000259" key="1">
    <source>
        <dbReference type="Pfam" id="PF01869"/>
    </source>
</evidence>
<evidence type="ECO:0000313" key="3">
    <source>
        <dbReference type="Proteomes" id="UP000500857"/>
    </source>
</evidence>
<dbReference type="AlphaFoldDB" id="A0A6H1U6Z5"/>
<dbReference type="Proteomes" id="UP000500857">
    <property type="component" value="Chromosome"/>
</dbReference>
<dbReference type="InterPro" id="IPR043129">
    <property type="entry name" value="ATPase_NBD"/>
</dbReference>
<proteinExistence type="predicted"/>